<evidence type="ECO:0000256" key="1">
    <source>
        <dbReference type="SAM" id="MobiDB-lite"/>
    </source>
</evidence>
<gene>
    <name evidence="2" type="ORF">P7K49_029162</name>
</gene>
<protein>
    <submittedName>
        <fullName evidence="2">Uncharacterized protein</fullName>
    </submittedName>
</protein>
<proteinExistence type="predicted"/>
<reference evidence="2 3" key="1">
    <citation type="submission" date="2023-05" db="EMBL/GenBank/DDBJ databases">
        <title>B98-5 Cell Line De Novo Hybrid Assembly: An Optical Mapping Approach.</title>
        <authorList>
            <person name="Kananen K."/>
            <person name="Auerbach J.A."/>
            <person name="Kautto E."/>
            <person name="Blachly J.S."/>
        </authorList>
    </citation>
    <scope>NUCLEOTIDE SEQUENCE [LARGE SCALE GENOMIC DNA]</scope>
    <source>
        <strain evidence="2">B95-8</strain>
        <tissue evidence="2">Cell line</tissue>
    </source>
</reference>
<comment type="caution">
    <text evidence="2">The sequence shown here is derived from an EMBL/GenBank/DDBJ whole genome shotgun (WGS) entry which is preliminary data.</text>
</comment>
<dbReference type="EMBL" id="JASSZA010000015">
    <property type="protein sequence ID" value="KAK2092633.1"/>
    <property type="molecule type" value="Genomic_DNA"/>
</dbReference>
<feature type="region of interest" description="Disordered" evidence="1">
    <location>
        <begin position="20"/>
        <end position="49"/>
    </location>
</feature>
<organism evidence="2 3">
    <name type="scientific">Saguinus oedipus</name>
    <name type="common">Cotton-top tamarin</name>
    <name type="synonym">Oedipomidas oedipus</name>
    <dbReference type="NCBI Taxonomy" id="9490"/>
    <lineage>
        <taxon>Eukaryota</taxon>
        <taxon>Metazoa</taxon>
        <taxon>Chordata</taxon>
        <taxon>Craniata</taxon>
        <taxon>Vertebrata</taxon>
        <taxon>Euteleostomi</taxon>
        <taxon>Mammalia</taxon>
        <taxon>Eutheria</taxon>
        <taxon>Euarchontoglires</taxon>
        <taxon>Primates</taxon>
        <taxon>Haplorrhini</taxon>
        <taxon>Platyrrhini</taxon>
        <taxon>Cebidae</taxon>
        <taxon>Callitrichinae</taxon>
        <taxon>Saguinus</taxon>
    </lineage>
</organism>
<feature type="compositionally biased region" description="Low complexity" evidence="1">
    <location>
        <begin position="106"/>
        <end position="115"/>
    </location>
</feature>
<keyword evidence="3" id="KW-1185">Reference proteome</keyword>
<evidence type="ECO:0000313" key="3">
    <source>
        <dbReference type="Proteomes" id="UP001266305"/>
    </source>
</evidence>
<sequence>MAELQQLRVQEALDSMVKSLEKENIRKMQPGPPSQRVDSGPLPQPPRDAWHRSLQAGVRGPGVAAAASDRTTEALADRMKSAVFRPFWPQAGAGWRSPRHLPPLAAPSAAAARPR</sequence>
<accession>A0ABQ9U7P7</accession>
<dbReference type="Proteomes" id="UP001266305">
    <property type="component" value="Unassembled WGS sequence"/>
</dbReference>
<feature type="region of interest" description="Disordered" evidence="1">
    <location>
        <begin position="91"/>
        <end position="115"/>
    </location>
</feature>
<evidence type="ECO:0000313" key="2">
    <source>
        <dbReference type="EMBL" id="KAK2092633.1"/>
    </source>
</evidence>
<name>A0ABQ9U7P7_SAGOE</name>